<gene>
    <name evidence="2" type="ORF">PLEPLA_LOCUS19073</name>
</gene>
<dbReference type="EMBL" id="CADEAL010001302">
    <property type="protein sequence ID" value="CAB1431077.1"/>
    <property type="molecule type" value="Genomic_DNA"/>
</dbReference>
<comment type="caution">
    <text evidence="2">The sequence shown here is derived from an EMBL/GenBank/DDBJ whole genome shotgun (WGS) entry which is preliminary data.</text>
</comment>
<name>A0A9N7UIH3_PLEPL</name>
<organism evidence="2 3">
    <name type="scientific">Pleuronectes platessa</name>
    <name type="common">European plaice</name>
    <dbReference type="NCBI Taxonomy" id="8262"/>
    <lineage>
        <taxon>Eukaryota</taxon>
        <taxon>Metazoa</taxon>
        <taxon>Chordata</taxon>
        <taxon>Craniata</taxon>
        <taxon>Vertebrata</taxon>
        <taxon>Euteleostomi</taxon>
        <taxon>Actinopterygii</taxon>
        <taxon>Neopterygii</taxon>
        <taxon>Teleostei</taxon>
        <taxon>Neoteleostei</taxon>
        <taxon>Acanthomorphata</taxon>
        <taxon>Carangaria</taxon>
        <taxon>Pleuronectiformes</taxon>
        <taxon>Pleuronectoidei</taxon>
        <taxon>Pleuronectidae</taxon>
        <taxon>Pleuronectes</taxon>
    </lineage>
</organism>
<evidence type="ECO:0000313" key="3">
    <source>
        <dbReference type="Proteomes" id="UP001153269"/>
    </source>
</evidence>
<accession>A0A9N7UIH3</accession>
<reference evidence="2" key="1">
    <citation type="submission" date="2020-03" db="EMBL/GenBank/DDBJ databases">
        <authorList>
            <person name="Weist P."/>
        </authorList>
    </citation>
    <scope>NUCLEOTIDE SEQUENCE</scope>
</reference>
<protein>
    <submittedName>
        <fullName evidence="2">Uncharacterized protein</fullName>
    </submittedName>
</protein>
<dbReference type="AlphaFoldDB" id="A0A9N7UIH3"/>
<feature type="region of interest" description="Disordered" evidence="1">
    <location>
        <begin position="72"/>
        <end position="142"/>
    </location>
</feature>
<dbReference type="Proteomes" id="UP001153269">
    <property type="component" value="Unassembled WGS sequence"/>
</dbReference>
<keyword evidence="3" id="KW-1185">Reference proteome</keyword>
<feature type="compositionally biased region" description="Polar residues" evidence="1">
    <location>
        <begin position="72"/>
        <end position="95"/>
    </location>
</feature>
<evidence type="ECO:0000313" key="2">
    <source>
        <dbReference type="EMBL" id="CAB1431077.1"/>
    </source>
</evidence>
<evidence type="ECO:0000256" key="1">
    <source>
        <dbReference type="SAM" id="MobiDB-lite"/>
    </source>
</evidence>
<feature type="region of interest" description="Disordered" evidence="1">
    <location>
        <begin position="1"/>
        <end position="58"/>
    </location>
</feature>
<sequence length="142" mass="15586">MHRVVSVAGREASRQTATLSDYRVEQQHRLSYLNELSPSARPRGKNSSSEDRGEDKRVLQLNHFLVTEFNRGQNSVHKVKPVTQTAIPEDTTSPQDMRKARTTSKPTSQQAGPLLGITAGGTRRGLEPLGDVHSAAAEDQSL</sequence>
<proteinExistence type="predicted"/>
<feature type="compositionally biased region" description="Basic and acidic residues" evidence="1">
    <location>
        <begin position="48"/>
        <end position="58"/>
    </location>
</feature>